<evidence type="ECO:0000313" key="4">
    <source>
        <dbReference type="Proteomes" id="UP001374535"/>
    </source>
</evidence>
<keyword evidence="2" id="KW-0732">Signal</keyword>
<dbReference type="Proteomes" id="UP001374535">
    <property type="component" value="Chromosome 2"/>
</dbReference>
<feature type="chain" id="PRO_5042876289" evidence="2">
    <location>
        <begin position="27"/>
        <end position="178"/>
    </location>
</feature>
<keyword evidence="1" id="KW-0472">Membrane</keyword>
<keyword evidence="1" id="KW-1133">Transmembrane helix</keyword>
<dbReference type="EMBL" id="CP144699">
    <property type="protein sequence ID" value="WVZ19535.1"/>
    <property type="molecule type" value="Genomic_DNA"/>
</dbReference>
<evidence type="ECO:0000313" key="3">
    <source>
        <dbReference type="EMBL" id="WVZ19535.1"/>
    </source>
</evidence>
<sequence>FQWRPLRPLFWLSFLCLLCSLPLFLSLSFKCYKANNTVSTKPHTLLCIKHTLISNIMEVFKILFVFLITLLLIFKLALSFWWRPRKIECHFSKQGIRGPPYRLFLGNVKELVGMMMKASSQPMPFSHNILPRVLSFYHHWNKIYGSTPSLHPLKQTVVMFPASFIILQTSHFLHNPLW</sequence>
<organism evidence="3 4">
    <name type="scientific">Vigna mungo</name>
    <name type="common">Black gram</name>
    <name type="synonym">Phaseolus mungo</name>
    <dbReference type="NCBI Taxonomy" id="3915"/>
    <lineage>
        <taxon>Eukaryota</taxon>
        <taxon>Viridiplantae</taxon>
        <taxon>Streptophyta</taxon>
        <taxon>Embryophyta</taxon>
        <taxon>Tracheophyta</taxon>
        <taxon>Spermatophyta</taxon>
        <taxon>Magnoliopsida</taxon>
        <taxon>eudicotyledons</taxon>
        <taxon>Gunneridae</taxon>
        <taxon>Pentapetalae</taxon>
        <taxon>rosids</taxon>
        <taxon>fabids</taxon>
        <taxon>Fabales</taxon>
        <taxon>Fabaceae</taxon>
        <taxon>Papilionoideae</taxon>
        <taxon>50 kb inversion clade</taxon>
        <taxon>NPAAA clade</taxon>
        <taxon>indigoferoid/millettioid clade</taxon>
        <taxon>Phaseoleae</taxon>
        <taxon>Vigna</taxon>
    </lineage>
</organism>
<feature type="non-terminal residue" evidence="3">
    <location>
        <position position="1"/>
    </location>
</feature>
<proteinExistence type="predicted"/>
<gene>
    <name evidence="3" type="ORF">V8G54_006857</name>
</gene>
<evidence type="ECO:0000256" key="1">
    <source>
        <dbReference type="SAM" id="Phobius"/>
    </source>
</evidence>
<feature type="signal peptide" evidence="2">
    <location>
        <begin position="1"/>
        <end position="26"/>
    </location>
</feature>
<accession>A0AAQ3P0S4</accession>
<keyword evidence="1" id="KW-0812">Transmembrane</keyword>
<name>A0AAQ3P0S4_VIGMU</name>
<reference evidence="3 4" key="1">
    <citation type="journal article" date="2023" name="Life. Sci Alliance">
        <title>Evolutionary insights into 3D genome organization and epigenetic landscape of Vigna mungo.</title>
        <authorList>
            <person name="Junaid A."/>
            <person name="Singh B."/>
            <person name="Bhatia S."/>
        </authorList>
    </citation>
    <scope>NUCLEOTIDE SEQUENCE [LARGE SCALE GENOMIC DNA]</scope>
    <source>
        <strain evidence="3">Urdbean</strain>
    </source>
</reference>
<evidence type="ECO:0000256" key="2">
    <source>
        <dbReference type="SAM" id="SignalP"/>
    </source>
</evidence>
<feature type="transmembrane region" description="Helical" evidence="1">
    <location>
        <begin position="62"/>
        <end position="82"/>
    </location>
</feature>
<keyword evidence="4" id="KW-1185">Reference proteome</keyword>
<dbReference type="AlphaFoldDB" id="A0AAQ3P0S4"/>
<protein>
    <submittedName>
        <fullName evidence="3">Uncharacterized protein</fullName>
    </submittedName>
</protein>